<keyword evidence="2" id="KW-0813">Transport</keyword>
<keyword evidence="7" id="KW-1185">Reference proteome</keyword>
<dbReference type="InterPro" id="IPR003439">
    <property type="entry name" value="ABC_transporter-like_ATP-bd"/>
</dbReference>
<dbReference type="GO" id="GO:0005524">
    <property type="term" value="F:ATP binding"/>
    <property type="evidence" value="ECO:0007669"/>
    <property type="project" value="UniProtKB-KW"/>
</dbReference>
<dbReference type="SMART" id="SM00382">
    <property type="entry name" value="AAA"/>
    <property type="match status" value="1"/>
</dbReference>
<accession>A0A1U9KBN8</accession>
<dbReference type="InterPro" id="IPR003593">
    <property type="entry name" value="AAA+_ATPase"/>
</dbReference>
<dbReference type="Pfam" id="PF00005">
    <property type="entry name" value="ABC_tran"/>
    <property type="match status" value="1"/>
</dbReference>
<comment type="similarity">
    <text evidence="1">Belongs to the ABC transporter superfamily.</text>
</comment>
<dbReference type="OrthoDB" id="9806726at2"/>
<dbReference type="SUPFAM" id="SSF52540">
    <property type="entry name" value="P-loop containing nucleoside triphosphate hydrolases"/>
    <property type="match status" value="1"/>
</dbReference>
<dbReference type="CDD" id="cd03235">
    <property type="entry name" value="ABC_Metallic_Cations"/>
    <property type="match status" value="1"/>
</dbReference>
<dbReference type="InterPro" id="IPR050153">
    <property type="entry name" value="Metal_Ion_Import_ABC"/>
</dbReference>
<dbReference type="InterPro" id="IPR027417">
    <property type="entry name" value="P-loop_NTPase"/>
</dbReference>
<dbReference type="PROSITE" id="PS00211">
    <property type="entry name" value="ABC_TRANSPORTER_1"/>
    <property type="match status" value="1"/>
</dbReference>
<dbReference type="KEGG" id="ntr:B0W44_06215"/>
<organism evidence="6 7">
    <name type="scientific">Novibacillus thermophilus</name>
    <dbReference type="NCBI Taxonomy" id="1471761"/>
    <lineage>
        <taxon>Bacteria</taxon>
        <taxon>Bacillati</taxon>
        <taxon>Bacillota</taxon>
        <taxon>Bacilli</taxon>
        <taxon>Bacillales</taxon>
        <taxon>Thermoactinomycetaceae</taxon>
        <taxon>Novibacillus</taxon>
    </lineage>
</organism>
<protein>
    <recommendedName>
        <fullName evidence="5">ABC transporter domain-containing protein</fullName>
    </recommendedName>
</protein>
<dbReference type="PROSITE" id="PS50893">
    <property type="entry name" value="ABC_TRANSPORTER_2"/>
    <property type="match status" value="1"/>
</dbReference>
<proteinExistence type="inferred from homology"/>
<keyword evidence="4" id="KW-0067">ATP-binding</keyword>
<dbReference type="Gene3D" id="3.40.50.300">
    <property type="entry name" value="P-loop containing nucleotide triphosphate hydrolases"/>
    <property type="match status" value="1"/>
</dbReference>
<feature type="domain" description="ABC transporter" evidence="5">
    <location>
        <begin position="6"/>
        <end position="241"/>
    </location>
</feature>
<name>A0A1U9KBN8_9BACL</name>
<dbReference type="GO" id="GO:0016887">
    <property type="term" value="F:ATP hydrolysis activity"/>
    <property type="evidence" value="ECO:0007669"/>
    <property type="project" value="InterPro"/>
</dbReference>
<evidence type="ECO:0000313" key="7">
    <source>
        <dbReference type="Proteomes" id="UP000188603"/>
    </source>
</evidence>
<dbReference type="AlphaFoldDB" id="A0A1U9KBN8"/>
<dbReference type="PANTHER" id="PTHR42734:SF17">
    <property type="entry name" value="METAL TRANSPORT SYSTEM ATP-BINDING PROTEIN TM_0124-RELATED"/>
    <property type="match status" value="1"/>
</dbReference>
<dbReference type="EMBL" id="CP019699">
    <property type="protein sequence ID" value="AQS57426.1"/>
    <property type="molecule type" value="Genomic_DNA"/>
</dbReference>
<sequence>MEEPIIDVRDVTFAYGAVNVLENVSLAVNRGEFLGLVGPNGSGKSTLIKVILGLEQPQSGDIRLFGKPSSQFRAWSRIGYVSQKANRFNTSFPATVFEVVSTGLYGKLGLFKRLSRQDRRVVYDMMDRVGLSTYHKHLMGELSGGQQQRVFIARALVSQPDLLILDEPTVGIDAESVDRFYRLLEDLRNEYDLTILLVSHDIGVMTAKVSSVACLNKQVHYHGDPEAFNARQDEILSRTYGHDVRMLEHSH</sequence>
<reference evidence="6 7" key="1">
    <citation type="journal article" date="2015" name="Int. J. Syst. Evol. Microbiol.">
        <title>Novibacillus thermophilus gen. nov., sp. nov., a Gram-staining-negative and moderately thermophilic member of the family Thermoactinomycetaceae.</title>
        <authorList>
            <person name="Yang G."/>
            <person name="Chen J."/>
            <person name="Zhou S."/>
        </authorList>
    </citation>
    <scope>NUCLEOTIDE SEQUENCE [LARGE SCALE GENOMIC DNA]</scope>
    <source>
        <strain evidence="6 7">SG-1</strain>
    </source>
</reference>
<evidence type="ECO:0000256" key="1">
    <source>
        <dbReference type="ARBA" id="ARBA00005417"/>
    </source>
</evidence>
<keyword evidence="3" id="KW-0547">Nucleotide-binding</keyword>
<gene>
    <name evidence="6" type="ORF">B0W44_06215</name>
</gene>
<evidence type="ECO:0000313" key="6">
    <source>
        <dbReference type="EMBL" id="AQS57426.1"/>
    </source>
</evidence>
<dbReference type="FunFam" id="3.40.50.300:FF:000134">
    <property type="entry name" value="Iron-enterobactin ABC transporter ATP-binding protein"/>
    <property type="match status" value="1"/>
</dbReference>
<evidence type="ECO:0000256" key="3">
    <source>
        <dbReference type="ARBA" id="ARBA00022741"/>
    </source>
</evidence>
<evidence type="ECO:0000259" key="5">
    <source>
        <dbReference type="PROSITE" id="PS50893"/>
    </source>
</evidence>
<dbReference type="PANTHER" id="PTHR42734">
    <property type="entry name" value="METAL TRANSPORT SYSTEM ATP-BINDING PROTEIN TM_0124-RELATED"/>
    <property type="match status" value="1"/>
</dbReference>
<evidence type="ECO:0000256" key="2">
    <source>
        <dbReference type="ARBA" id="ARBA00022448"/>
    </source>
</evidence>
<evidence type="ECO:0000256" key="4">
    <source>
        <dbReference type="ARBA" id="ARBA00022840"/>
    </source>
</evidence>
<dbReference type="STRING" id="1471761.B0W44_06215"/>
<dbReference type="InterPro" id="IPR017871">
    <property type="entry name" value="ABC_transporter-like_CS"/>
</dbReference>
<dbReference type="RefSeq" id="WP_077721275.1">
    <property type="nucleotide sequence ID" value="NZ_CP019699.1"/>
</dbReference>
<dbReference type="Proteomes" id="UP000188603">
    <property type="component" value="Chromosome"/>
</dbReference>